<evidence type="ECO:0008006" key="3">
    <source>
        <dbReference type="Google" id="ProtNLM"/>
    </source>
</evidence>
<dbReference type="InterPro" id="IPR029039">
    <property type="entry name" value="Flavoprotein-like_sf"/>
</dbReference>
<organism evidence="1 2">
    <name type="scientific">Orenia marismortui</name>
    <dbReference type="NCBI Taxonomy" id="46469"/>
    <lineage>
        <taxon>Bacteria</taxon>
        <taxon>Bacillati</taxon>
        <taxon>Bacillota</taxon>
        <taxon>Clostridia</taxon>
        <taxon>Halanaerobiales</taxon>
        <taxon>Halobacteroidaceae</taxon>
        <taxon>Orenia</taxon>
    </lineage>
</organism>
<protein>
    <recommendedName>
        <fullName evidence="3">Flavodoxin</fullName>
    </recommendedName>
</protein>
<dbReference type="Proteomes" id="UP000295832">
    <property type="component" value="Unassembled WGS sequence"/>
</dbReference>
<accession>A0A4R8HG34</accession>
<name>A0A4R8HG34_9FIRM</name>
<keyword evidence="2" id="KW-1185">Reference proteome</keyword>
<dbReference type="AlphaFoldDB" id="A0A4R8HG34"/>
<dbReference type="STRING" id="926561.GCA_000379025_01029"/>
<dbReference type="Gene3D" id="3.40.50.360">
    <property type="match status" value="1"/>
</dbReference>
<comment type="caution">
    <text evidence="1">The sequence shown here is derived from an EMBL/GenBank/DDBJ whole genome shotgun (WGS) entry which is preliminary data.</text>
</comment>
<evidence type="ECO:0000313" key="1">
    <source>
        <dbReference type="EMBL" id="TDX59140.1"/>
    </source>
</evidence>
<reference evidence="1 2" key="1">
    <citation type="submission" date="2019-03" db="EMBL/GenBank/DDBJ databases">
        <title>Subsurface microbial communities from deep shales in Ohio and West Virginia, USA.</title>
        <authorList>
            <person name="Wrighton K."/>
        </authorList>
    </citation>
    <scope>NUCLEOTIDE SEQUENCE [LARGE SCALE GENOMIC DNA]</scope>
    <source>
        <strain evidence="1 2">MSL 6dP</strain>
    </source>
</reference>
<dbReference type="RefSeq" id="WP_134114078.1">
    <property type="nucleotide sequence ID" value="NZ_SOEG01000001.1"/>
</dbReference>
<sequence length="135" mass="15326">MKRVLIAYSKDNKLKEIVEGLKLGFEFNDIKVDLETIPTNSPAVYFSKYDLVLIGSPNLGLFGGNLDPKVDMFLQNIKRAVGQEVIAFVQERFFGRSKALKTLMGKLESEGCIVKDFRELKDKESAKRYAKGFRL</sequence>
<evidence type="ECO:0000313" key="2">
    <source>
        <dbReference type="Proteomes" id="UP000295832"/>
    </source>
</evidence>
<dbReference type="EMBL" id="SOEG01000001">
    <property type="protein sequence ID" value="TDX59140.1"/>
    <property type="molecule type" value="Genomic_DNA"/>
</dbReference>
<proteinExistence type="predicted"/>
<gene>
    <name evidence="1" type="ORF">C7959_10126</name>
</gene>